<keyword evidence="3" id="KW-1185">Reference proteome</keyword>
<gene>
    <name evidence="2" type="ORF">BC936DRAFT_138155</name>
</gene>
<proteinExistence type="predicted"/>
<evidence type="ECO:0000256" key="1">
    <source>
        <dbReference type="SAM" id="MobiDB-lite"/>
    </source>
</evidence>
<dbReference type="AlphaFoldDB" id="A0A433CVL4"/>
<organism evidence="2 3">
    <name type="scientific">Jimgerdemannia flammicorona</name>
    <dbReference type="NCBI Taxonomy" id="994334"/>
    <lineage>
        <taxon>Eukaryota</taxon>
        <taxon>Fungi</taxon>
        <taxon>Fungi incertae sedis</taxon>
        <taxon>Mucoromycota</taxon>
        <taxon>Mucoromycotina</taxon>
        <taxon>Endogonomycetes</taxon>
        <taxon>Endogonales</taxon>
        <taxon>Endogonaceae</taxon>
        <taxon>Jimgerdemannia</taxon>
    </lineage>
</organism>
<evidence type="ECO:0000313" key="2">
    <source>
        <dbReference type="EMBL" id="RUP42738.1"/>
    </source>
</evidence>
<reference evidence="2 3" key="1">
    <citation type="journal article" date="2018" name="New Phytol.">
        <title>Phylogenomics of Endogonaceae and evolution of mycorrhizas within Mucoromycota.</title>
        <authorList>
            <person name="Chang Y."/>
            <person name="Desiro A."/>
            <person name="Na H."/>
            <person name="Sandor L."/>
            <person name="Lipzen A."/>
            <person name="Clum A."/>
            <person name="Barry K."/>
            <person name="Grigoriev I.V."/>
            <person name="Martin F.M."/>
            <person name="Stajich J.E."/>
            <person name="Smith M.E."/>
            <person name="Bonito G."/>
            <person name="Spatafora J.W."/>
        </authorList>
    </citation>
    <scope>NUCLEOTIDE SEQUENCE [LARGE SCALE GENOMIC DNA]</scope>
    <source>
        <strain evidence="2 3">GMNB39</strain>
    </source>
</reference>
<feature type="region of interest" description="Disordered" evidence="1">
    <location>
        <begin position="66"/>
        <end position="87"/>
    </location>
</feature>
<evidence type="ECO:0000313" key="3">
    <source>
        <dbReference type="Proteomes" id="UP000268093"/>
    </source>
</evidence>
<accession>A0A433CVL4</accession>
<comment type="caution">
    <text evidence="2">The sequence shown here is derived from an EMBL/GenBank/DDBJ whole genome shotgun (WGS) entry which is preliminary data.</text>
</comment>
<dbReference type="Proteomes" id="UP000268093">
    <property type="component" value="Unassembled WGS sequence"/>
</dbReference>
<sequence>MHAVPTASYDEGQDKNPGCSCAHISHKIFATRRERDTDGKCLEALPVNDGGAGFVVLLLGNPHLLERREGGKDRPADPDGVLPLRGSDNLDLHRARSQCSDLLLHAVGDTGVHSGTD</sequence>
<feature type="compositionally biased region" description="Basic and acidic residues" evidence="1">
    <location>
        <begin position="66"/>
        <end position="77"/>
    </location>
</feature>
<protein>
    <submittedName>
        <fullName evidence="2">Uncharacterized protein</fullName>
    </submittedName>
</protein>
<dbReference type="EMBL" id="RBNI01012561">
    <property type="protein sequence ID" value="RUP42738.1"/>
    <property type="molecule type" value="Genomic_DNA"/>
</dbReference>
<dbReference type="OrthoDB" id="10266825at2759"/>
<name>A0A433CVL4_9FUNG</name>